<dbReference type="InterPro" id="IPR036291">
    <property type="entry name" value="NAD(P)-bd_dom_sf"/>
</dbReference>
<keyword evidence="4" id="KW-1185">Reference proteome</keyword>
<evidence type="ECO:0000256" key="2">
    <source>
        <dbReference type="ARBA" id="ARBA00023002"/>
    </source>
</evidence>
<dbReference type="PANTHER" id="PTHR24321:SF8">
    <property type="entry name" value="ESTRADIOL 17-BETA-DEHYDROGENASE 8-RELATED"/>
    <property type="match status" value="1"/>
</dbReference>
<evidence type="ECO:0000313" key="3">
    <source>
        <dbReference type="EMBL" id="UWS34146.1"/>
    </source>
</evidence>
<dbReference type="Proteomes" id="UP001058553">
    <property type="component" value="Chromosome"/>
</dbReference>
<evidence type="ECO:0000313" key="4">
    <source>
        <dbReference type="Proteomes" id="UP001058553"/>
    </source>
</evidence>
<organism evidence="3 4">
    <name type="scientific">Erwinia pyrifoliae</name>
    <dbReference type="NCBI Taxonomy" id="79967"/>
    <lineage>
        <taxon>Bacteria</taxon>
        <taxon>Pseudomonadati</taxon>
        <taxon>Pseudomonadota</taxon>
        <taxon>Gammaproteobacteria</taxon>
        <taxon>Enterobacterales</taxon>
        <taxon>Erwiniaceae</taxon>
        <taxon>Erwinia</taxon>
    </lineage>
</organism>
<proteinExistence type="inferred from homology"/>
<dbReference type="InterPro" id="IPR002347">
    <property type="entry name" value="SDR_fam"/>
</dbReference>
<keyword evidence="2" id="KW-0560">Oxidoreductase</keyword>
<reference evidence="3" key="1">
    <citation type="submission" date="2022-07" db="EMBL/GenBank/DDBJ databases">
        <title>Genetic diversity of Erwinia pyrifoliae.</title>
        <authorList>
            <person name="Park D.S."/>
            <person name="Ham H."/>
        </authorList>
    </citation>
    <scope>NUCLEOTIDE SEQUENCE</scope>
    <source>
        <strain evidence="3">CP201486</strain>
    </source>
</reference>
<dbReference type="PANTHER" id="PTHR24321">
    <property type="entry name" value="DEHYDROGENASES, SHORT CHAIN"/>
    <property type="match status" value="1"/>
</dbReference>
<gene>
    <name evidence="3" type="ORF">NYP84_02785</name>
</gene>
<sequence length="69" mass="7037">MHIALVTGASRGTGRATALLLAQQGWHVAAAIPMQRGGQPSEIAHAIAWLLSDDASYITGSIVDAAGGR</sequence>
<accession>A0ABY5X9V7</accession>
<dbReference type="EMBL" id="CP103445">
    <property type="protein sequence ID" value="UWS34146.1"/>
    <property type="molecule type" value="Genomic_DNA"/>
</dbReference>
<name>A0ABY5X9V7_ERWPY</name>
<dbReference type="RefSeq" id="WP_259816865.1">
    <property type="nucleotide sequence ID" value="NZ_CP103445.1"/>
</dbReference>
<evidence type="ECO:0000256" key="1">
    <source>
        <dbReference type="ARBA" id="ARBA00006484"/>
    </source>
</evidence>
<dbReference type="Pfam" id="PF13561">
    <property type="entry name" value="adh_short_C2"/>
    <property type="match status" value="1"/>
</dbReference>
<protein>
    <submittedName>
        <fullName evidence="3">SDR family oxidoreductase</fullName>
    </submittedName>
</protein>
<comment type="similarity">
    <text evidence="1">Belongs to the short-chain dehydrogenases/reductases (SDR) family.</text>
</comment>
<dbReference type="SUPFAM" id="SSF51735">
    <property type="entry name" value="NAD(P)-binding Rossmann-fold domains"/>
    <property type="match status" value="2"/>
</dbReference>
<dbReference type="Gene3D" id="3.40.50.720">
    <property type="entry name" value="NAD(P)-binding Rossmann-like Domain"/>
    <property type="match status" value="2"/>
</dbReference>